<dbReference type="PROSITE" id="PS50878">
    <property type="entry name" value="RT_POL"/>
    <property type="match status" value="1"/>
</dbReference>
<dbReference type="FunFam" id="3.30.70.270:FF:000020">
    <property type="entry name" value="Transposon Tf2-6 polyprotein-like Protein"/>
    <property type="match status" value="1"/>
</dbReference>
<comment type="caution">
    <text evidence="11">The sequence shown here is derived from an EMBL/GenBank/DDBJ whole genome shotgun (WGS) entry which is preliminary data.</text>
</comment>
<keyword evidence="12" id="KW-1185">Reference proteome</keyword>
<dbReference type="Gene3D" id="3.30.70.270">
    <property type="match status" value="2"/>
</dbReference>
<dbReference type="FunFam" id="3.10.20.370:FF:000001">
    <property type="entry name" value="Retrovirus-related Pol polyprotein from transposon 17.6-like protein"/>
    <property type="match status" value="1"/>
</dbReference>
<proteinExistence type="predicted"/>
<organism evidence="11 12">
    <name type="scientific">Cardamine amara subsp. amara</name>
    <dbReference type="NCBI Taxonomy" id="228776"/>
    <lineage>
        <taxon>Eukaryota</taxon>
        <taxon>Viridiplantae</taxon>
        <taxon>Streptophyta</taxon>
        <taxon>Embryophyta</taxon>
        <taxon>Tracheophyta</taxon>
        <taxon>Spermatophyta</taxon>
        <taxon>Magnoliopsida</taxon>
        <taxon>eudicotyledons</taxon>
        <taxon>Gunneridae</taxon>
        <taxon>Pentapetalae</taxon>
        <taxon>rosids</taxon>
        <taxon>malvids</taxon>
        <taxon>Brassicales</taxon>
        <taxon>Brassicaceae</taxon>
        <taxon>Cardamineae</taxon>
        <taxon>Cardamine</taxon>
    </lineage>
</organism>
<accession>A0ABD1AJP7</accession>
<dbReference type="GO" id="GO:0004519">
    <property type="term" value="F:endonuclease activity"/>
    <property type="evidence" value="ECO:0007669"/>
    <property type="project" value="UniProtKB-KW"/>
</dbReference>
<dbReference type="InterPro" id="IPR043128">
    <property type="entry name" value="Rev_trsase/Diguanyl_cyclase"/>
</dbReference>
<evidence type="ECO:0000256" key="6">
    <source>
        <dbReference type="ARBA" id="ARBA00022759"/>
    </source>
</evidence>
<evidence type="ECO:0000256" key="4">
    <source>
        <dbReference type="ARBA" id="ARBA00022695"/>
    </source>
</evidence>
<dbReference type="SUPFAM" id="SSF56672">
    <property type="entry name" value="DNA/RNA polymerases"/>
    <property type="match status" value="1"/>
</dbReference>
<dbReference type="CDD" id="cd01647">
    <property type="entry name" value="RT_LTR"/>
    <property type="match status" value="1"/>
</dbReference>
<feature type="compositionally biased region" description="Low complexity" evidence="9">
    <location>
        <begin position="317"/>
        <end position="329"/>
    </location>
</feature>
<dbReference type="PANTHER" id="PTHR37984">
    <property type="entry name" value="PROTEIN CBG26694"/>
    <property type="match status" value="1"/>
</dbReference>
<dbReference type="CDD" id="cd00303">
    <property type="entry name" value="retropepsin_like"/>
    <property type="match status" value="1"/>
</dbReference>
<evidence type="ECO:0000313" key="12">
    <source>
        <dbReference type="Proteomes" id="UP001558713"/>
    </source>
</evidence>
<evidence type="ECO:0000256" key="2">
    <source>
        <dbReference type="ARBA" id="ARBA00022670"/>
    </source>
</evidence>
<dbReference type="AlphaFoldDB" id="A0ABD1AJP7"/>
<keyword evidence="7" id="KW-0378">Hydrolase</keyword>
<evidence type="ECO:0000256" key="8">
    <source>
        <dbReference type="ARBA" id="ARBA00022918"/>
    </source>
</evidence>
<dbReference type="EC" id="2.7.7.49" evidence="1"/>
<dbReference type="Gene3D" id="1.10.340.70">
    <property type="match status" value="1"/>
</dbReference>
<evidence type="ECO:0000313" key="11">
    <source>
        <dbReference type="EMBL" id="KAL1206996.1"/>
    </source>
</evidence>
<dbReference type="Gene3D" id="3.10.10.10">
    <property type="entry name" value="HIV Type 1 Reverse Transcriptase, subunit A, domain 1"/>
    <property type="match status" value="1"/>
</dbReference>
<feature type="compositionally biased region" description="Polar residues" evidence="9">
    <location>
        <begin position="105"/>
        <end position="117"/>
    </location>
</feature>
<dbReference type="InterPro" id="IPR041588">
    <property type="entry name" value="Integrase_H2C2"/>
</dbReference>
<keyword evidence="6" id="KW-0255">Endonuclease</keyword>
<evidence type="ECO:0000256" key="1">
    <source>
        <dbReference type="ARBA" id="ARBA00012493"/>
    </source>
</evidence>
<feature type="region of interest" description="Disordered" evidence="9">
    <location>
        <begin position="68"/>
        <end position="118"/>
    </location>
</feature>
<feature type="domain" description="Reverse transcriptase" evidence="10">
    <location>
        <begin position="648"/>
        <end position="827"/>
    </location>
</feature>
<feature type="compositionally biased region" description="Basic and acidic residues" evidence="9">
    <location>
        <begin position="83"/>
        <end position="104"/>
    </location>
</feature>
<name>A0ABD1AJP7_CARAN</name>
<feature type="region of interest" description="Disordered" evidence="9">
    <location>
        <begin position="1"/>
        <end position="23"/>
    </location>
</feature>
<evidence type="ECO:0000256" key="9">
    <source>
        <dbReference type="SAM" id="MobiDB-lite"/>
    </source>
</evidence>
<dbReference type="InterPro" id="IPR050951">
    <property type="entry name" value="Retrovirus_Pol_polyprotein"/>
</dbReference>
<protein>
    <recommendedName>
        <fullName evidence="1">RNA-directed DNA polymerase</fullName>
        <ecNumber evidence="1">2.7.7.49</ecNumber>
    </recommendedName>
</protein>
<evidence type="ECO:0000259" key="10">
    <source>
        <dbReference type="PROSITE" id="PS50878"/>
    </source>
</evidence>
<dbReference type="FunFam" id="3.10.10.10:FF:000007">
    <property type="entry name" value="Retrovirus-related Pol polyprotein from transposon 17.6-like Protein"/>
    <property type="match status" value="1"/>
</dbReference>
<dbReference type="GO" id="GO:0006508">
    <property type="term" value="P:proteolysis"/>
    <property type="evidence" value="ECO:0007669"/>
    <property type="project" value="UniProtKB-KW"/>
</dbReference>
<dbReference type="Gene3D" id="2.40.70.10">
    <property type="entry name" value="Acid Proteases"/>
    <property type="match status" value="1"/>
</dbReference>
<evidence type="ECO:0000256" key="5">
    <source>
        <dbReference type="ARBA" id="ARBA00022722"/>
    </source>
</evidence>
<dbReference type="Pfam" id="PF08284">
    <property type="entry name" value="RVP_2"/>
    <property type="match status" value="1"/>
</dbReference>
<keyword evidence="3" id="KW-0808">Transferase</keyword>
<dbReference type="Pfam" id="PF17921">
    <property type="entry name" value="Integrase_H2C2"/>
    <property type="match status" value="1"/>
</dbReference>
<dbReference type="Pfam" id="PF17917">
    <property type="entry name" value="RT_RNaseH"/>
    <property type="match status" value="1"/>
</dbReference>
<dbReference type="Proteomes" id="UP001558713">
    <property type="component" value="Unassembled WGS sequence"/>
</dbReference>
<gene>
    <name evidence="11" type="ORF">V5N11_029811</name>
</gene>
<dbReference type="PANTHER" id="PTHR37984:SF5">
    <property type="entry name" value="PROTEIN NYNRIN-LIKE"/>
    <property type="match status" value="1"/>
</dbReference>
<keyword evidence="2" id="KW-0645">Protease</keyword>
<sequence>MTLPTIEESTSSGSTQASDMSPTTKRAIDELFERIRGVELGQTNLITTVAEMKSDMSRLITAAVAQAFRTPEPSPQPNQNQYQDREYDRYRNTEKQQIDGEGTSREPQNYTEQMLTNQPPPLELTRKLEVPVFSGESTFAWLSKVERFFRLSNYTDENKLNLVAVSLEGAAIGWFNSKINTEPFTNWTNFKVRLLLRFAEISSRGPTQTLCAIKQMGSAKEYVAHFEDLAGQITSLDASTLEGIFLNGLKGALRSTVEMMKPSNLAEMKAYALSLDAKHLTKLLAKEMNSESQTRREKRSYTPTNFRAREFSKPQSNTDNTTPQTQNQTRYINDKDMEERKRLGLCFKCDSKWTRDHYKVCTKRALQLLTVINGCDMELIDRREDSPLINSEEEVFEDCEGATVTVARLSLGSFIGINTPATTKIRVQLGSFQVVALVDSGATHNFVSPDTVNQLKMDVVSEDNIKVFLGTGITAPGLGICRKVDFAVAATATFTDDFIILELGDADIILGVQWLSKLGTCHCNWNTNEFSFLHKNEVVQLQGERNLRKNFLNGQVRSCHSRCLPSGILVSFQSHSTSNQYEHTTDPVISQVLTKFSKVFSEPSSLPPLRNREHTIQLLPGTKAISTRPYRYPHAYKEIIERMVAEMLATGVIRPSKSPFSSPVLLVKKKDMTWRFCVDYRAVNRATVADKFPIPVIDQLLDELNGAVVFSKLDLRAGYHQIRMAEQDIHKTVFRTHEGHYEFCVMPFGLTNAPASFQALMNEIFRPYLRKYVLIFFDDILVFRKSREQHQEHLASVLQVLLEQSLFANEKKCVFGQTKIEYLGHIISADGVATDPEKTKAVLKWATPKCIRDLRGFLGLTGYYRRFVRQYGELARPLTQLLKKDNFEWSPTAQATFENLKRAMCSVPVLQLPDFAEQFTVETDASNTGLGAVLQQHRRPIAYFSYSLTQRERMKSTYERELMAIVMALNKWRHYLLGRHFVVATDQQSLKYLLEQKEISGDYQKWLIKLLRFDFEIKYKPESTNLAADSLSRMTPATTPEPIQLTATALWARTFPQSLDIPAMLEEGTKDSALIKLRQTVNSSKSPTQSYHLRGDHLWFKSRLVIPKQSKFIPLLLAECHSALTGGHAGVLKTSKKIKQFVHWEGIKHDIQKFVAEYTTCQTHKSSTLAPAGLLQPLPIPNLIWEDIRLDFIEGLPLSLGANSILVVTDRLSKFPHFIALRHPYTAAEVA</sequence>
<dbReference type="InterPro" id="IPR000477">
    <property type="entry name" value="RT_dom"/>
</dbReference>
<dbReference type="InterPro" id="IPR021109">
    <property type="entry name" value="Peptidase_aspartic_dom_sf"/>
</dbReference>
<feature type="compositionally biased region" description="Polar residues" evidence="9">
    <location>
        <begin position="7"/>
        <end position="23"/>
    </location>
</feature>
<evidence type="ECO:0000256" key="3">
    <source>
        <dbReference type="ARBA" id="ARBA00022679"/>
    </source>
</evidence>
<evidence type="ECO:0000256" key="7">
    <source>
        <dbReference type="ARBA" id="ARBA00022801"/>
    </source>
</evidence>
<keyword evidence="8" id="KW-0695">RNA-directed DNA polymerase</keyword>
<keyword evidence="5" id="KW-0540">Nuclease</keyword>
<feature type="region of interest" description="Disordered" evidence="9">
    <location>
        <begin position="288"/>
        <end position="330"/>
    </location>
</feature>
<keyword evidence="4" id="KW-0548">Nucleotidyltransferase</keyword>
<dbReference type="CDD" id="cd09274">
    <property type="entry name" value="RNase_HI_RT_Ty3"/>
    <property type="match status" value="1"/>
</dbReference>
<dbReference type="InterPro" id="IPR041373">
    <property type="entry name" value="RT_RNaseH"/>
</dbReference>
<dbReference type="GO" id="GO:0008233">
    <property type="term" value="F:peptidase activity"/>
    <property type="evidence" value="ECO:0007669"/>
    <property type="project" value="UniProtKB-KW"/>
</dbReference>
<dbReference type="SUPFAM" id="SSF50630">
    <property type="entry name" value="Acid proteases"/>
    <property type="match status" value="1"/>
</dbReference>
<dbReference type="Pfam" id="PF00078">
    <property type="entry name" value="RVT_1"/>
    <property type="match status" value="1"/>
</dbReference>
<dbReference type="GO" id="GO:0003964">
    <property type="term" value="F:RNA-directed DNA polymerase activity"/>
    <property type="evidence" value="ECO:0007669"/>
    <property type="project" value="UniProtKB-KW"/>
</dbReference>
<dbReference type="InterPro" id="IPR043502">
    <property type="entry name" value="DNA/RNA_pol_sf"/>
</dbReference>
<reference evidence="11 12" key="1">
    <citation type="submission" date="2024-04" db="EMBL/GenBank/DDBJ databases">
        <title>Genome assembly C_amara_ONT_v2.</title>
        <authorList>
            <person name="Yant L."/>
            <person name="Moore C."/>
            <person name="Slenker M."/>
        </authorList>
    </citation>
    <scope>NUCLEOTIDE SEQUENCE [LARGE SCALE GENOMIC DNA]</scope>
    <source>
        <tissue evidence="11">Leaf</tissue>
    </source>
</reference>
<dbReference type="EMBL" id="JBANAX010000489">
    <property type="protein sequence ID" value="KAL1206996.1"/>
    <property type="molecule type" value="Genomic_DNA"/>
</dbReference>